<reference evidence="5 6" key="1">
    <citation type="submission" date="2014-04" db="EMBL/GenBank/DDBJ databases">
        <authorList>
            <person name="Bishop-Lilly K.A."/>
            <person name="Broomall S.M."/>
            <person name="Chain P.S."/>
            <person name="Chertkov O."/>
            <person name="Coyne S.R."/>
            <person name="Daligault H.E."/>
            <person name="Davenport K.W."/>
            <person name="Erkkila T."/>
            <person name="Frey K.G."/>
            <person name="Gibbons H.S."/>
            <person name="Gu W."/>
            <person name="Jaissle J."/>
            <person name="Johnson S.L."/>
            <person name="Koroleva G.I."/>
            <person name="Ladner J.T."/>
            <person name="Lo C.-C."/>
            <person name="Minogue T.D."/>
            <person name="Munk C."/>
            <person name="Palacios G.F."/>
            <person name="Redden C.L."/>
            <person name="Rosenzweig C.N."/>
            <person name="Scholz M.B."/>
            <person name="Teshima H."/>
            <person name="Xu Y."/>
        </authorList>
    </citation>
    <scope>NUCLEOTIDE SEQUENCE [LARGE SCALE GENOMIC DNA]</scope>
    <source>
        <strain evidence="6">gladioli</strain>
    </source>
</reference>
<comment type="caution">
    <text evidence="5">The sequence shown here is derived from an EMBL/GenBank/DDBJ whole genome shotgun (WGS) entry which is preliminary data.</text>
</comment>
<dbReference type="PRINTS" id="PR00080">
    <property type="entry name" value="SDRFAMILY"/>
</dbReference>
<feature type="domain" description="Ketoreductase" evidence="4">
    <location>
        <begin position="7"/>
        <end position="187"/>
    </location>
</feature>
<dbReference type="InterPro" id="IPR036291">
    <property type="entry name" value="NAD(P)-bd_dom_sf"/>
</dbReference>
<protein>
    <submittedName>
        <fullName evidence="5">Short chain dehydrogenase family protein</fullName>
    </submittedName>
</protein>
<keyword evidence="2" id="KW-0560">Oxidoreductase</keyword>
<evidence type="ECO:0000259" key="4">
    <source>
        <dbReference type="SMART" id="SM00822"/>
    </source>
</evidence>
<dbReference type="GO" id="GO:0032787">
    <property type="term" value="P:monocarboxylic acid metabolic process"/>
    <property type="evidence" value="ECO:0007669"/>
    <property type="project" value="UniProtKB-ARBA"/>
</dbReference>
<dbReference type="InterPro" id="IPR020904">
    <property type="entry name" value="Sc_DH/Rdtase_CS"/>
</dbReference>
<dbReference type="PANTHER" id="PTHR42879">
    <property type="entry name" value="3-OXOACYL-(ACYL-CARRIER-PROTEIN) REDUCTASE"/>
    <property type="match status" value="1"/>
</dbReference>
<dbReference type="InterPro" id="IPR057326">
    <property type="entry name" value="KR_dom"/>
</dbReference>
<dbReference type="PRINTS" id="PR00081">
    <property type="entry name" value="GDHRDH"/>
</dbReference>
<dbReference type="FunFam" id="3.40.50.720:FF:000173">
    <property type="entry name" value="3-oxoacyl-[acyl-carrier protein] reductase"/>
    <property type="match status" value="1"/>
</dbReference>
<sequence>MTDLTDKVALVTGGSKGIGRAIALAYGKEGISVALTYVTDEDSAHDVVQEIESDGGKALAIRADVRDEGSVKAMVGSARDAFGQIDILVNNAGVTMPKPWQEVTIENWNTIVSTNLTSAFIATQEVVPEMVSRGWGRVIILSSVAAQLGGVVGPHYAASKAGLIGLAHGYAAVLAKTGVTVNAIAPALIETGMLAGNPNIKKELIPVGRFGEPDEVADVAVLLASNGYMTGQTINVNGGWYMS</sequence>
<dbReference type="Proteomes" id="UP000029590">
    <property type="component" value="Unassembled WGS sequence"/>
</dbReference>
<dbReference type="InterPro" id="IPR050259">
    <property type="entry name" value="SDR"/>
</dbReference>
<dbReference type="PANTHER" id="PTHR42879:SF2">
    <property type="entry name" value="3-OXOACYL-[ACYL-CARRIER-PROTEIN] REDUCTASE FABG"/>
    <property type="match status" value="1"/>
</dbReference>
<evidence type="ECO:0000256" key="3">
    <source>
        <dbReference type="RuleBase" id="RU000363"/>
    </source>
</evidence>
<dbReference type="InterPro" id="IPR002347">
    <property type="entry name" value="SDR_fam"/>
</dbReference>
<accession>A0AAW3F9E2</accession>
<dbReference type="RefSeq" id="WP_059443245.1">
    <property type="nucleotide sequence ID" value="NZ_CADEWT010000013.1"/>
</dbReference>
<dbReference type="Gene3D" id="3.40.50.720">
    <property type="entry name" value="NAD(P)-binding Rossmann-like Domain"/>
    <property type="match status" value="1"/>
</dbReference>
<dbReference type="PROSITE" id="PS00061">
    <property type="entry name" value="ADH_SHORT"/>
    <property type="match status" value="1"/>
</dbReference>
<dbReference type="SMART" id="SM00822">
    <property type="entry name" value="PKS_KR"/>
    <property type="match status" value="1"/>
</dbReference>
<dbReference type="SUPFAM" id="SSF51735">
    <property type="entry name" value="NAD(P)-binding Rossmann-fold domains"/>
    <property type="match status" value="1"/>
</dbReference>
<evidence type="ECO:0000313" key="6">
    <source>
        <dbReference type="Proteomes" id="UP000029590"/>
    </source>
</evidence>
<organism evidence="5 6">
    <name type="scientific">Burkholderia gladioli</name>
    <name type="common">Pseudomonas marginata</name>
    <name type="synonym">Phytomonas marginata</name>
    <dbReference type="NCBI Taxonomy" id="28095"/>
    <lineage>
        <taxon>Bacteria</taxon>
        <taxon>Pseudomonadati</taxon>
        <taxon>Pseudomonadota</taxon>
        <taxon>Betaproteobacteria</taxon>
        <taxon>Burkholderiales</taxon>
        <taxon>Burkholderiaceae</taxon>
        <taxon>Burkholderia</taxon>
    </lineage>
</organism>
<evidence type="ECO:0000313" key="5">
    <source>
        <dbReference type="EMBL" id="KGC20205.1"/>
    </source>
</evidence>
<proteinExistence type="inferred from homology"/>
<comment type="similarity">
    <text evidence="1 3">Belongs to the short-chain dehydrogenases/reductases (SDR) family.</text>
</comment>
<evidence type="ECO:0000256" key="1">
    <source>
        <dbReference type="ARBA" id="ARBA00006484"/>
    </source>
</evidence>
<dbReference type="GO" id="GO:0016491">
    <property type="term" value="F:oxidoreductase activity"/>
    <property type="evidence" value="ECO:0007669"/>
    <property type="project" value="UniProtKB-KW"/>
</dbReference>
<gene>
    <name evidence="5" type="ORF">DM48_7993</name>
</gene>
<evidence type="ECO:0000256" key="2">
    <source>
        <dbReference type="ARBA" id="ARBA00023002"/>
    </source>
</evidence>
<dbReference type="AlphaFoldDB" id="A0AAW3F9E2"/>
<name>A0AAW3F9E2_BURGA</name>
<dbReference type="Pfam" id="PF00106">
    <property type="entry name" value="adh_short"/>
    <property type="match status" value="1"/>
</dbReference>
<dbReference type="EMBL" id="JPGG01000012">
    <property type="protein sequence ID" value="KGC20205.1"/>
    <property type="molecule type" value="Genomic_DNA"/>
</dbReference>